<gene>
    <name evidence="1" type="ORF">HMPREF2132_11410</name>
</gene>
<dbReference type="Proteomes" id="UP000029533">
    <property type="component" value="Unassembled WGS sequence"/>
</dbReference>
<reference evidence="1 2" key="1">
    <citation type="submission" date="2014-07" db="EMBL/GenBank/DDBJ databases">
        <authorList>
            <person name="McCorrison J."/>
            <person name="Sanka R."/>
            <person name="Torralba M."/>
            <person name="Gillis M."/>
            <person name="Haft D.H."/>
            <person name="Methe B."/>
            <person name="Sutton G."/>
            <person name="Nelson K.E."/>
        </authorList>
    </citation>
    <scope>NUCLEOTIDE SEQUENCE [LARGE SCALE GENOMIC DNA]</scope>
    <source>
        <strain evidence="1 2">DNF00424</strain>
    </source>
</reference>
<dbReference type="AlphaFoldDB" id="A0AAW3FDP5"/>
<organism evidence="1 2">
    <name type="scientific">Prevotella histicola JCM 15637 = DNF00424</name>
    <dbReference type="NCBI Taxonomy" id="1236504"/>
    <lineage>
        <taxon>Bacteria</taxon>
        <taxon>Pseudomonadati</taxon>
        <taxon>Bacteroidota</taxon>
        <taxon>Bacteroidia</taxon>
        <taxon>Bacteroidales</taxon>
        <taxon>Prevotellaceae</taxon>
        <taxon>Prevotella</taxon>
    </lineage>
</organism>
<evidence type="ECO:0000313" key="2">
    <source>
        <dbReference type="Proteomes" id="UP000029533"/>
    </source>
</evidence>
<dbReference type="RefSeq" id="WP_036871078.1">
    <property type="nucleotide sequence ID" value="NZ_JRNJ01000104.1"/>
</dbReference>
<accession>A0AAW3FDP5</accession>
<protein>
    <submittedName>
        <fullName evidence="1">Uncharacterized protein</fullName>
    </submittedName>
</protein>
<sequence length="167" mass="20006">MIVKRVKAYFEKRKERKRISEQYALEKACVDYFNNCVPRVDDFTKLVDNVPIGRDGLPLLIKSDNNSYPLQAIEARISDVWDEMRLYYGDYPYLYTPEWVMQIKDFPSELWLSVEDYPRPTCTTLLLCDYKGHYEVVEYAHKTWVTELCFPVKPTRYFVLKFLDEDK</sequence>
<proteinExistence type="predicted"/>
<evidence type="ECO:0000313" key="1">
    <source>
        <dbReference type="EMBL" id="KGF24888.1"/>
    </source>
</evidence>
<dbReference type="EMBL" id="JRNJ01000104">
    <property type="protein sequence ID" value="KGF24888.1"/>
    <property type="molecule type" value="Genomic_DNA"/>
</dbReference>
<name>A0AAW3FDP5_9BACT</name>
<comment type="caution">
    <text evidence="1">The sequence shown here is derived from an EMBL/GenBank/DDBJ whole genome shotgun (WGS) entry which is preliminary data.</text>
</comment>